<protein>
    <submittedName>
        <fullName evidence="2">6-aminohexanoate-dimer hydrolase</fullName>
    </submittedName>
</protein>
<dbReference type="PANTHER" id="PTHR43283:SF7">
    <property type="entry name" value="BETA-LACTAMASE-RELATED DOMAIN-CONTAINING PROTEIN"/>
    <property type="match status" value="1"/>
</dbReference>
<dbReference type="InterPro" id="IPR012338">
    <property type="entry name" value="Beta-lactam/transpept-like"/>
</dbReference>
<gene>
    <name evidence="2" type="primary">nylB</name>
    <name evidence="2" type="ORF">IEC33019_1405</name>
</gene>
<dbReference type="PANTHER" id="PTHR43283">
    <property type="entry name" value="BETA-LACTAMASE-RELATED"/>
    <property type="match status" value="1"/>
</dbReference>
<dbReference type="InterPro" id="IPR001466">
    <property type="entry name" value="Beta-lactam-related"/>
</dbReference>
<keyword evidence="2" id="KW-0378">Hydrolase</keyword>
<dbReference type="EMBL" id="CP016634">
    <property type="protein sequence ID" value="ANY86973.1"/>
    <property type="molecule type" value="Genomic_DNA"/>
</dbReference>
<sequence length="423" mass="46499">MSSHLYDPVDHDALRAAYLKVADPPSGPDPALEGIMEGLPPPADRRVGRHNWLAYPYSTWAFRNVSKLFPTEAIRREGATPAPSRHTPWPLEDLAFDSVCGLRVTLDMHLRASQTCGLLVIRNGAVVFERTYNGLQVGDRHAWFSVSQVLVGLIVEELIYRGALSHDTQVAQLIPDLAGTAYASASVGHLLDMAVGVDYREDYTDPTSHASHYTYASGLIRPADGQVCAQSLHSYLLSLRQNRAHGGFFQYVTANSEVLGWVAEVVTGLAFPRLVQRLWRSLGCEDDGLYITDAWGRGITGAGVCSTLADLGRVGLLLANKGRLDNRQVLPAKLFERILASAEPAYLRDNCDYSRWLPGGAYKSQFYVLDDRALMGSGIHGQYLYADTRTQTVVVKFSAAREAAGLLDIDTVRLLRLIADLQV</sequence>
<proteinExistence type="predicted"/>
<dbReference type="AlphaFoldDB" id="A0A1B2F4H7"/>
<feature type="domain" description="Beta-lactamase-related" evidence="1">
    <location>
        <begin position="118"/>
        <end position="402"/>
    </location>
</feature>
<dbReference type="InterPro" id="IPR050789">
    <property type="entry name" value="Diverse_Enzym_Activities"/>
</dbReference>
<evidence type="ECO:0000259" key="1">
    <source>
        <dbReference type="Pfam" id="PF00144"/>
    </source>
</evidence>
<dbReference type="RefSeq" id="WP_070090896.1">
    <property type="nucleotide sequence ID" value="NZ_CP016634.1"/>
</dbReference>
<dbReference type="SUPFAM" id="SSF56601">
    <property type="entry name" value="beta-lactamase/transpeptidase-like"/>
    <property type="match status" value="1"/>
</dbReference>
<organism evidence="2">
    <name type="scientific">Pseudomonas putida</name>
    <name type="common">Arthrobacter siderocapsulatus</name>
    <dbReference type="NCBI Taxonomy" id="303"/>
    <lineage>
        <taxon>Bacteria</taxon>
        <taxon>Pseudomonadati</taxon>
        <taxon>Pseudomonadota</taxon>
        <taxon>Gammaproteobacteria</taxon>
        <taxon>Pseudomonadales</taxon>
        <taxon>Pseudomonadaceae</taxon>
        <taxon>Pseudomonas</taxon>
    </lineage>
</organism>
<name>A0A1B2F4H7_PSEPU</name>
<dbReference type="GO" id="GO:0016787">
    <property type="term" value="F:hydrolase activity"/>
    <property type="evidence" value="ECO:0007669"/>
    <property type="project" value="UniProtKB-KW"/>
</dbReference>
<reference evidence="2" key="1">
    <citation type="submission" date="2016-07" db="EMBL/GenBank/DDBJ databases">
        <title>New class B carbapenemase carried by novel plasmid in Pseudomonas putida enviromental strain in eastern Amazonia.</title>
        <authorList>
            <person name="Souza C.O."/>
            <person name="Lima K.V."/>
            <person name="Brasiliense D.M."/>
            <person name="Perez-Chaparro P.J."/>
            <person name="Mamizuka E.M."/>
            <person name="Lima M.O."/>
            <person name="Lima L.N."/>
            <person name="McCulloch J.A."/>
        </authorList>
    </citation>
    <scope>NUCLEOTIDE SEQUENCE [LARGE SCALE GENOMIC DNA]</scope>
    <source>
        <strain evidence="2">IEC33019</strain>
    </source>
</reference>
<dbReference type="Pfam" id="PF00144">
    <property type="entry name" value="Beta-lactamase"/>
    <property type="match status" value="1"/>
</dbReference>
<accession>A0A1B2F4H7</accession>
<evidence type="ECO:0000313" key="2">
    <source>
        <dbReference type="EMBL" id="ANY86973.1"/>
    </source>
</evidence>
<dbReference type="Gene3D" id="3.40.710.10">
    <property type="entry name" value="DD-peptidase/beta-lactamase superfamily"/>
    <property type="match status" value="1"/>
</dbReference>